<keyword evidence="4" id="KW-0547">Nucleotide-binding</keyword>
<dbReference type="Pfam" id="PF16927">
    <property type="entry name" value="HisKA_7TM"/>
    <property type="match status" value="1"/>
</dbReference>
<dbReference type="PANTHER" id="PTHR44936">
    <property type="entry name" value="SENSOR PROTEIN CREC"/>
    <property type="match status" value="1"/>
</dbReference>
<evidence type="ECO:0000256" key="6">
    <source>
        <dbReference type="ARBA" id="ARBA00022840"/>
    </source>
</evidence>
<evidence type="ECO:0000259" key="8">
    <source>
        <dbReference type="PROSITE" id="PS50109"/>
    </source>
</evidence>
<comment type="catalytic activity">
    <reaction evidence="1">
        <text>ATP + protein L-histidine = ADP + protein N-phospho-L-histidine.</text>
        <dbReference type="EC" id="2.7.13.3"/>
    </reaction>
</comment>
<feature type="transmembrane region" description="Helical" evidence="7">
    <location>
        <begin position="143"/>
        <end position="167"/>
    </location>
</feature>
<dbReference type="PRINTS" id="PR00344">
    <property type="entry name" value="BCTRLSENSOR"/>
</dbReference>
<dbReference type="InterPro" id="IPR036890">
    <property type="entry name" value="HATPase_C_sf"/>
</dbReference>
<feature type="transmembrane region" description="Helical" evidence="7">
    <location>
        <begin position="179"/>
        <end position="198"/>
    </location>
</feature>
<feature type="transmembrane region" description="Helical" evidence="7">
    <location>
        <begin position="6"/>
        <end position="26"/>
    </location>
</feature>
<proteinExistence type="predicted"/>
<dbReference type="Gene3D" id="3.30.450.20">
    <property type="entry name" value="PAS domain"/>
    <property type="match status" value="1"/>
</dbReference>
<feature type="transmembrane region" description="Helical" evidence="7">
    <location>
        <begin position="210"/>
        <end position="230"/>
    </location>
</feature>
<name>A0A1I6G081_9EURY</name>
<dbReference type="SMART" id="SM00387">
    <property type="entry name" value="HATPase_c"/>
    <property type="match status" value="1"/>
</dbReference>
<evidence type="ECO:0000313" key="9">
    <source>
        <dbReference type="EMBL" id="SFR35598.1"/>
    </source>
</evidence>
<dbReference type="EC" id="2.7.13.3" evidence="2"/>
<feature type="domain" description="Histidine kinase" evidence="8">
    <location>
        <begin position="354"/>
        <end position="551"/>
    </location>
</feature>
<evidence type="ECO:0000313" key="10">
    <source>
        <dbReference type="Proteomes" id="UP000243250"/>
    </source>
</evidence>
<evidence type="ECO:0000256" key="5">
    <source>
        <dbReference type="ARBA" id="ARBA00022777"/>
    </source>
</evidence>
<dbReference type="GO" id="GO:0005524">
    <property type="term" value="F:ATP binding"/>
    <property type="evidence" value="ECO:0007669"/>
    <property type="project" value="UniProtKB-KW"/>
</dbReference>
<dbReference type="SUPFAM" id="SSF55785">
    <property type="entry name" value="PYP-like sensor domain (PAS domain)"/>
    <property type="match status" value="1"/>
</dbReference>
<gene>
    <name evidence="9" type="ORF">SAMN04488124_0642</name>
</gene>
<keyword evidence="7" id="KW-1133">Transmembrane helix</keyword>
<dbReference type="PANTHER" id="PTHR44936:SF10">
    <property type="entry name" value="SENSOR PROTEIN RSTB"/>
    <property type="match status" value="1"/>
</dbReference>
<dbReference type="InterPro" id="IPR035965">
    <property type="entry name" value="PAS-like_dom_sf"/>
</dbReference>
<dbReference type="STRING" id="555875.SAMN04488124_0642"/>
<dbReference type="InterPro" id="IPR031621">
    <property type="entry name" value="HisKA_7TM"/>
</dbReference>
<dbReference type="PROSITE" id="PS50109">
    <property type="entry name" value="HIS_KIN"/>
    <property type="match status" value="1"/>
</dbReference>
<dbReference type="InterPro" id="IPR050980">
    <property type="entry name" value="2C_sensor_his_kinase"/>
</dbReference>
<feature type="transmembrane region" description="Helical" evidence="7">
    <location>
        <begin position="100"/>
        <end position="120"/>
    </location>
</feature>
<dbReference type="Pfam" id="PF02518">
    <property type="entry name" value="HATPase_c"/>
    <property type="match status" value="1"/>
</dbReference>
<keyword evidence="3" id="KW-0808">Transferase</keyword>
<dbReference type="SUPFAM" id="SSF55874">
    <property type="entry name" value="ATPase domain of HSP90 chaperone/DNA topoisomerase II/histidine kinase"/>
    <property type="match status" value="1"/>
</dbReference>
<keyword evidence="7" id="KW-0472">Membrane</keyword>
<dbReference type="InterPro" id="IPR005467">
    <property type="entry name" value="His_kinase_dom"/>
</dbReference>
<evidence type="ECO:0000256" key="7">
    <source>
        <dbReference type="SAM" id="Phobius"/>
    </source>
</evidence>
<keyword evidence="5 9" id="KW-0418">Kinase</keyword>
<evidence type="ECO:0000256" key="1">
    <source>
        <dbReference type="ARBA" id="ARBA00000085"/>
    </source>
</evidence>
<evidence type="ECO:0000256" key="3">
    <source>
        <dbReference type="ARBA" id="ARBA00022679"/>
    </source>
</evidence>
<protein>
    <recommendedName>
        <fullName evidence="2">histidine kinase</fullName>
        <ecNumber evidence="2">2.7.13.3</ecNumber>
    </recommendedName>
</protein>
<dbReference type="RefSeq" id="WP_245758278.1">
    <property type="nucleotide sequence ID" value="NZ_FOYS01000001.1"/>
</dbReference>
<evidence type="ECO:0000256" key="2">
    <source>
        <dbReference type="ARBA" id="ARBA00012438"/>
    </source>
</evidence>
<keyword evidence="6" id="KW-0067">ATP-binding</keyword>
<dbReference type="GO" id="GO:0004673">
    <property type="term" value="F:protein histidine kinase activity"/>
    <property type="evidence" value="ECO:0007669"/>
    <property type="project" value="UniProtKB-EC"/>
</dbReference>
<evidence type="ECO:0000256" key="4">
    <source>
        <dbReference type="ARBA" id="ARBA00022741"/>
    </source>
</evidence>
<dbReference type="InterPro" id="IPR004358">
    <property type="entry name" value="Sig_transdc_His_kin-like_C"/>
</dbReference>
<dbReference type="AlphaFoldDB" id="A0A1I6G081"/>
<dbReference type="EMBL" id="FOYS01000001">
    <property type="protein sequence ID" value="SFR35598.1"/>
    <property type="molecule type" value="Genomic_DNA"/>
</dbReference>
<accession>A0A1I6G081</accession>
<keyword evidence="7" id="KW-0812">Transmembrane</keyword>
<dbReference type="Proteomes" id="UP000243250">
    <property type="component" value="Unassembled WGS sequence"/>
</dbReference>
<dbReference type="InterPro" id="IPR003594">
    <property type="entry name" value="HATPase_dom"/>
</dbReference>
<sequence length="559" mass="61242">MLTTSVLVPLLFLSIAMGAAAAILAWRERPEPGATPLVWLLFGQSWWSMCLVFKLRASTLASKLFWTDLEWVGVVIVPVAWLLFALEYTGRDEYITRRRIALLAVVPVLTVVLAVTSQYHDLLFVRPQTLESTDIVRIEEGGLWYWVIAGYTYLLGAAGILLLLGLLRSKAVTFRSQAVALFVGLLIPWSTNALHIAGALPTSGIDPTPIAFSVSGVVYVGALTQFRLLGTSPAPRKRARQFVFDRMREGAIVVDANDNVVDMNDSCVGILDVDPRTTLGASAQAVIPEYDRLPDDGPLDGHLTVGTEAGSHPYDVMVTRIDNIRGNEIGRVITFHDVSRHLRQQQRLQVLNRTLRHNIRTETNIIHGYVDRFASDEDAQIVKKRALRIEELGRKGRKAIELFENGRAGANPRPLDALVAQCVRDVRERYPRATFSYDSSADDAAVAHFLAPVFSNLLENAAEHASDDPNVDVTARVEDETAVVVVADDGPGIGEYELQVLDAGSENALQHGSGLGLWIAKWGTEIAGGEIHFTENEPSGSVVTVRVPCLAEPADEDGE</sequence>
<reference evidence="10" key="1">
    <citation type="submission" date="2016-10" db="EMBL/GenBank/DDBJ databases">
        <authorList>
            <person name="Varghese N."/>
            <person name="Submissions S."/>
        </authorList>
    </citation>
    <scope>NUCLEOTIDE SEQUENCE [LARGE SCALE GENOMIC DNA]</scope>
    <source>
        <strain evidence="10">CGMCC 1.8711</strain>
    </source>
</reference>
<dbReference type="Gene3D" id="3.30.565.10">
    <property type="entry name" value="Histidine kinase-like ATPase, C-terminal domain"/>
    <property type="match status" value="1"/>
</dbReference>
<feature type="transmembrane region" description="Helical" evidence="7">
    <location>
        <begin position="69"/>
        <end position="88"/>
    </location>
</feature>
<organism evidence="9 10">
    <name type="scientific">Halogeometricum limi</name>
    <dbReference type="NCBI Taxonomy" id="555875"/>
    <lineage>
        <taxon>Archaea</taxon>
        <taxon>Methanobacteriati</taxon>
        <taxon>Methanobacteriota</taxon>
        <taxon>Stenosarchaea group</taxon>
        <taxon>Halobacteria</taxon>
        <taxon>Halobacteriales</taxon>
        <taxon>Haloferacaceae</taxon>
        <taxon>Halogeometricum</taxon>
    </lineage>
</organism>
<keyword evidence="10" id="KW-1185">Reference proteome</keyword>